<dbReference type="AlphaFoldDB" id="A0A2T7DA99"/>
<dbReference type="STRING" id="1504633.A0A2T7DA99"/>
<name>A0A2T7DA99_9POAL</name>
<evidence type="ECO:0000256" key="4">
    <source>
        <dbReference type="ARBA" id="ARBA00023125"/>
    </source>
</evidence>
<dbReference type="Proteomes" id="UP000244336">
    <property type="component" value="Chromosome 6"/>
</dbReference>
<dbReference type="PRINTS" id="PR00367">
    <property type="entry name" value="ETHRSPELEMNT"/>
</dbReference>
<evidence type="ECO:0000256" key="3">
    <source>
        <dbReference type="ARBA" id="ARBA00023016"/>
    </source>
</evidence>
<gene>
    <name evidence="11" type="ORF">GQ55_6G277900</name>
</gene>
<evidence type="ECO:0000259" key="10">
    <source>
        <dbReference type="PROSITE" id="PS51032"/>
    </source>
</evidence>
<proteinExistence type="inferred from homology"/>
<sequence length="240" mass="25029">MEMEYVQVQSATEPPPGSATPAEESGRGSSGRPSPPKRPAGRTKFQETRHPVFRGVRRRGRAGRWVCEVRVPGSRGDRLWVGTFDTAEAAARAHDAAMLALCGTDASLNFADSSWLLDVPRPAAGSAPAELPPLADVQRAATEAVAGFLRRHGGDAPAGDAAPQHNAAWSSSPAAVETPAAAGSVLDNGSLLELDVFGGMDAGSYYVSLAQGLLIDPPPTAADCPEDDEDCEAGEVELWS</sequence>
<dbReference type="Gene3D" id="3.30.730.10">
    <property type="entry name" value="AP2/ERF domain"/>
    <property type="match status" value="1"/>
</dbReference>
<evidence type="ECO:0000256" key="5">
    <source>
        <dbReference type="ARBA" id="ARBA00023159"/>
    </source>
</evidence>
<evidence type="ECO:0000256" key="6">
    <source>
        <dbReference type="ARBA" id="ARBA00023163"/>
    </source>
</evidence>
<evidence type="ECO:0000256" key="1">
    <source>
        <dbReference type="ARBA" id="ARBA00004123"/>
    </source>
</evidence>
<keyword evidence="6" id="KW-0804">Transcription</keyword>
<comment type="subcellular location">
    <subcellularLocation>
        <location evidence="1">Nucleus</location>
    </subcellularLocation>
</comment>
<keyword evidence="2" id="KW-0805">Transcription regulation</keyword>
<dbReference type="SMART" id="SM00380">
    <property type="entry name" value="AP2"/>
    <property type="match status" value="1"/>
</dbReference>
<keyword evidence="3" id="KW-0346">Stress response</keyword>
<dbReference type="Pfam" id="PF00847">
    <property type="entry name" value="AP2"/>
    <property type="match status" value="1"/>
</dbReference>
<dbReference type="InterPro" id="IPR016177">
    <property type="entry name" value="DNA-bd_dom_sf"/>
</dbReference>
<dbReference type="InterPro" id="IPR045277">
    <property type="entry name" value="DRE1A-I"/>
</dbReference>
<feature type="domain" description="AP2/ERF" evidence="10">
    <location>
        <begin position="52"/>
        <end position="111"/>
    </location>
</feature>
<evidence type="ECO:0000256" key="7">
    <source>
        <dbReference type="ARBA" id="ARBA00023242"/>
    </source>
</evidence>
<accession>A0A2T7DA99</accession>
<keyword evidence="4" id="KW-0238">DNA-binding</keyword>
<dbReference type="InterPro" id="IPR036955">
    <property type="entry name" value="AP2/ERF_dom_sf"/>
</dbReference>
<dbReference type="SUPFAM" id="SSF54171">
    <property type="entry name" value="DNA-binding domain"/>
    <property type="match status" value="1"/>
</dbReference>
<evidence type="ECO:0000256" key="9">
    <source>
        <dbReference type="SAM" id="MobiDB-lite"/>
    </source>
</evidence>
<dbReference type="PANTHER" id="PTHR31839:SF11">
    <property type="entry name" value="DEHYDRATION-RESPONSIVE ELEMENT-BINDING PROTEIN 1D"/>
    <property type="match status" value="1"/>
</dbReference>
<feature type="region of interest" description="Disordered" evidence="9">
    <location>
        <begin position="1"/>
        <end position="49"/>
    </location>
</feature>
<protein>
    <recommendedName>
        <fullName evidence="10">AP2/ERF domain-containing protein</fullName>
    </recommendedName>
</protein>
<comment type="similarity">
    <text evidence="8">Belongs to the AP2/ERF transcription factor family. ERF subfamily.</text>
</comment>
<evidence type="ECO:0000256" key="8">
    <source>
        <dbReference type="ARBA" id="ARBA00024343"/>
    </source>
</evidence>
<organism evidence="11 12">
    <name type="scientific">Panicum hallii var. hallii</name>
    <dbReference type="NCBI Taxonomy" id="1504633"/>
    <lineage>
        <taxon>Eukaryota</taxon>
        <taxon>Viridiplantae</taxon>
        <taxon>Streptophyta</taxon>
        <taxon>Embryophyta</taxon>
        <taxon>Tracheophyta</taxon>
        <taxon>Spermatophyta</taxon>
        <taxon>Magnoliopsida</taxon>
        <taxon>Liliopsida</taxon>
        <taxon>Poales</taxon>
        <taxon>Poaceae</taxon>
        <taxon>PACMAD clade</taxon>
        <taxon>Panicoideae</taxon>
        <taxon>Panicodae</taxon>
        <taxon>Paniceae</taxon>
        <taxon>Panicinae</taxon>
        <taxon>Panicum</taxon>
        <taxon>Panicum sect. Panicum</taxon>
    </lineage>
</organism>
<evidence type="ECO:0000313" key="11">
    <source>
        <dbReference type="EMBL" id="PUZ52530.1"/>
    </source>
</evidence>
<keyword evidence="7" id="KW-0539">Nucleus</keyword>
<feature type="region of interest" description="Disordered" evidence="9">
    <location>
        <begin position="219"/>
        <end position="240"/>
    </location>
</feature>
<feature type="compositionally biased region" description="Acidic residues" evidence="9">
    <location>
        <begin position="224"/>
        <end position="240"/>
    </location>
</feature>
<evidence type="ECO:0000256" key="2">
    <source>
        <dbReference type="ARBA" id="ARBA00023015"/>
    </source>
</evidence>
<dbReference type="PROSITE" id="PS51032">
    <property type="entry name" value="AP2_ERF"/>
    <property type="match status" value="1"/>
</dbReference>
<dbReference type="InterPro" id="IPR001471">
    <property type="entry name" value="AP2/ERF_dom"/>
</dbReference>
<dbReference type="Gramene" id="PUZ52530">
    <property type="protein sequence ID" value="PUZ52530"/>
    <property type="gene ID" value="GQ55_6G277900"/>
</dbReference>
<keyword evidence="12" id="KW-1185">Reference proteome</keyword>
<dbReference type="GO" id="GO:0003700">
    <property type="term" value="F:DNA-binding transcription factor activity"/>
    <property type="evidence" value="ECO:0007669"/>
    <property type="project" value="InterPro"/>
</dbReference>
<dbReference type="EMBL" id="CM009754">
    <property type="protein sequence ID" value="PUZ52530.1"/>
    <property type="molecule type" value="Genomic_DNA"/>
</dbReference>
<dbReference type="OrthoDB" id="688247at2759"/>
<keyword evidence="5" id="KW-0010">Activator</keyword>
<reference evidence="11 12" key="1">
    <citation type="submission" date="2018-04" db="EMBL/GenBank/DDBJ databases">
        <title>WGS assembly of Panicum hallii var. hallii HAL2.</title>
        <authorList>
            <person name="Lovell J."/>
            <person name="Jenkins J."/>
            <person name="Lowry D."/>
            <person name="Mamidi S."/>
            <person name="Sreedasyam A."/>
            <person name="Weng X."/>
            <person name="Barry K."/>
            <person name="Bonette J."/>
            <person name="Campitelli B."/>
            <person name="Daum C."/>
            <person name="Gordon S."/>
            <person name="Gould B."/>
            <person name="Lipzen A."/>
            <person name="MacQueen A."/>
            <person name="Palacio-Mejia J."/>
            <person name="Plott C."/>
            <person name="Shakirov E."/>
            <person name="Shu S."/>
            <person name="Yoshinaga Y."/>
            <person name="Zane M."/>
            <person name="Rokhsar D."/>
            <person name="Grimwood J."/>
            <person name="Schmutz J."/>
            <person name="Juenger T."/>
        </authorList>
    </citation>
    <scope>NUCLEOTIDE SEQUENCE [LARGE SCALE GENOMIC DNA]</scope>
    <source>
        <strain evidence="12">cv. HAL2</strain>
    </source>
</reference>
<dbReference type="GO" id="GO:0003677">
    <property type="term" value="F:DNA binding"/>
    <property type="evidence" value="ECO:0007669"/>
    <property type="project" value="UniProtKB-KW"/>
</dbReference>
<dbReference type="GO" id="GO:0005634">
    <property type="term" value="C:nucleus"/>
    <property type="evidence" value="ECO:0007669"/>
    <property type="project" value="UniProtKB-SubCell"/>
</dbReference>
<evidence type="ECO:0000313" key="12">
    <source>
        <dbReference type="Proteomes" id="UP000244336"/>
    </source>
</evidence>
<dbReference type="PANTHER" id="PTHR31839">
    <property type="entry name" value="DEHYDRATION-RESPONSIVE ELEMENT-BINDING PROTEIN 1D"/>
    <property type="match status" value="1"/>
</dbReference>